<proteinExistence type="predicted"/>
<accession>A0A9Q0E8C0</accession>
<dbReference type="Proteomes" id="UP001148018">
    <property type="component" value="Unassembled WGS sequence"/>
</dbReference>
<name>A0A9Q0E8C0_9TELE</name>
<feature type="domain" description="SAND" evidence="2">
    <location>
        <begin position="104"/>
        <end position="177"/>
    </location>
</feature>
<dbReference type="OrthoDB" id="1870062at2759"/>
<dbReference type="PANTHER" id="PTHR46386:SF1">
    <property type="entry name" value="NUCLEAR BODY PROTEIN SP140-LIKE PROTEIN"/>
    <property type="match status" value="1"/>
</dbReference>
<protein>
    <submittedName>
        <fullName evidence="4">Uncharacterized protein</fullName>
    </submittedName>
</protein>
<dbReference type="SUPFAM" id="SSF63763">
    <property type="entry name" value="SAND domain-like"/>
    <property type="match status" value="1"/>
</dbReference>
<dbReference type="GO" id="GO:0005634">
    <property type="term" value="C:nucleus"/>
    <property type="evidence" value="ECO:0007669"/>
    <property type="project" value="InterPro"/>
</dbReference>
<dbReference type="Pfam" id="PF03172">
    <property type="entry name" value="HSR"/>
    <property type="match status" value="1"/>
</dbReference>
<evidence type="ECO:0000313" key="5">
    <source>
        <dbReference type="Proteomes" id="UP001148018"/>
    </source>
</evidence>
<dbReference type="Pfam" id="PF01342">
    <property type="entry name" value="SAND"/>
    <property type="match status" value="1"/>
</dbReference>
<evidence type="ECO:0000259" key="2">
    <source>
        <dbReference type="PROSITE" id="PS50864"/>
    </source>
</evidence>
<comment type="caution">
    <text evidence="4">The sequence shown here is derived from an EMBL/GenBank/DDBJ whole genome shotgun (WGS) entry which is preliminary data.</text>
</comment>
<evidence type="ECO:0000256" key="1">
    <source>
        <dbReference type="ARBA" id="ARBA00022553"/>
    </source>
</evidence>
<dbReference type="InterPro" id="IPR043563">
    <property type="entry name" value="Sp110/Sp140/Sp140L-like"/>
</dbReference>
<dbReference type="InterPro" id="IPR010919">
    <property type="entry name" value="SAND-like_dom_sf"/>
</dbReference>
<keyword evidence="1" id="KW-0597">Phosphoprotein</keyword>
<dbReference type="GO" id="GO:0000981">
    <property type="term" value="F:DNA-binding transcription factor activity, RNA polymerase II-specific"/>
    <property type="evidence" value="ECO:0007669"/>
    <property type="project" value="TreeGrafter"/>
</dbReference>
<evidence type="ECO:0000313" key="4">
    <source>
        <dbReference type="EMBL" id="KAJ3600918.1"/>
    </source>
</evidence>
<dbReference type="PANTHER" id="PTHR46386">
    <property type="entry name" value="NUCLEAR BODY PROTEIN SP140"/>
    <property type="match status" value="1"/>
</dbReference>
<dbReference type="PROSITE" id="PS50864">
    <property type="entry name" value="SAND"/>
    <property type="match status" value="1"/>
</dbReference>
<keyword evidence="5" id="KW-1185">Reference proteome</keyword>
<reference evidence="4" key="1">
    <citation type="submission" date="2022-07" db="EMBL/GenBank/DDBJ databases">
        <title>Chromosome-level genome of Muraenolepis orangiensis.</title>
        <authorList>
            <person name="Kim J."/>
        </authorList>
    </citation>
    <scope>NUCLEOTIDE SEQUENCE</scope>
    <source>
        <strain evidence="4">KU_S4_2022</strain>
        <tissue evidence="4">Muscle</tissue>
    </source>
</reference>
<sequence>MNRLPFFDDEQLTRWFRQRKTELSCMEKPETLLNHLRDHDLIPEDRYERVISVKSKDELRTSVYELLRWIEKKQPEKIRPFWTCVFRDSIMEVYPTLKKLHSSLSDGSLESEELLEKKRKGSLNPTKLAKGEACILVDRKWYTPSEFESLSGKSRSKNWKQTIRCKRIPLNQLLKVG</sequence>
<gene>
    <name evidence="4" type="ORF">NHX12_031891</name>
</gene>
<dbReference type="EMBL" id="JANIIK010000047">
    <property type="protein sequence ID" value="KAJ3600918.1"/>
    <property type="molecule type" value="Genomic_DNA"/>
</dbReference>
<dbReference type="GO" id="GO:0003677">
    <property type="term" value="F:DNA binding"/>
    <property type="evidence" value="ECO:0007669"/>
    <property type="project" value="InterPro"/>
</dbReference>
<dbReference type="PROSITE" id="PS51414">
    <property type="entry name" value="HSR"/>
    <property type="match status" value="1"/>
</dbReference>
<dbReference type="AlphaFoldDB" id="A0A9Q0E8C0"/>
<organism evidence="4 5">
    <name type="scientific">Muraenolepis orangiensis</name>
    <name type="common">Patagonian moray cod</name>
    <dbReference type="NCBI Taxonomy" id="630683"/>
    <lineage>
        <taxon>Eukaryota</taxon>
        <taxon>Metazoa</taxon>
        <taxon>Chordata</taxon>
        <taxon>Craniata</taxon>
        <taxon>Vertebrata</taxon>
        <taxon>Euteleostomi</taxon>
        <taxon>Actinopterygii</taxon>
        <taxon>Neopterygii</taxon>
        <taxon>Teleostei</taxon>
        <taxon>Neoteleostei</taxon>
        <taxon>Acanthomorphata</taxon>
        <taxon>Zeiogadaria</taxon>
        <taxon>Gadariae</taxon>
        <taxon>Gadiformes</taxon>
        <taxon>Muraenolepidoidei</taxon>
        <taxon>Muraenolepididae</taxon>
        <taxon>Muraenolepis</taxon>
    </lineage>
</organism>
<dbReference type="InterPro" id="IPR004865">
    <property type="entry name" value="HSR_dom"/>
</dbReference>
<evidence type="ECO:0000259" key="3">
    <source>
        <dbReference type="PROSITE" id="PS51414"/>
    </source>
</evidence>
<dbReference type="Gene3D" id="3.10.390.10">
    <property type="entry name" value="SAND domain-like"/>
    <property type="match status" value="1"/>
</dbReference>
<dbReference type="SMART" id="SM00258">
    <property type="entry name" value="SAND"/>
    <property type="match status" value="1"/>
</dbReference>
<feature type="domain" description="HSR" evidence="3">
    <location>
        <begin position="1"/>
        <end position="109"/>
    </location>
</feature>
<dbReference type="InterPro" id="IPR000770">
    <property type="entry name" value="SAND_dom"/>
</dbReference>